<evidence type="ECO:0000256" key="3">
    <source>
        <dbReference type="ARBA" id="ARBA00022964"/>
    </source>
</evidence>
<evidence type="ECO:0000259" key="6">
    <source>
        <dbReference type="Pfam" id="PF02668"/>
    </source>
</evidence>
<dbReference type="SUPFAM" id="SSF51197">
    <property type="entry name" value="Clavaminate synthase-like"/>
    <property type="match status" value="1"/>
</dbReference>
<sequence>MTDTIVNLALDPLGPHFGAEVVGLDLDRASDEELAAVRAALVDRKVLFFRGQDLDDDAQVRLGRRLGELTASHPVVGGVDEAHPEVYALDSTDNGFADVWHTDVTFMPRPPLGSILRAVTLPDGGGDTSWADSQLGYDSLAGPVRQLVDQLTAVHDGNREFGYYLAQRRGGRGSVWDGAVVTRLDPVEHPVVRVHPETGRKGLFVNPGFTSHIVGVSDAESRAILDLLYAHLTKPEHIVRHRWRTGDVAMWDNRSTAHYANRDYGTAHRVMHRITLRGDRPYGPSD</sequence>
<comment type="similarity">
    <text evidence="1">Belongs to the TfdA dioxygenase family.</text>
</comment>
<dbReference type="Gene3D" id="3.60.130.10">
    <property type="entry name" value="Clavaminate synthase-like"/>
    <property type="match status" value="1"/>
</dbReference>
<evidence type="ECO:0000256" key="1">
    <source>
        <dbReference type="ARBA" id="ARBA00005896"/>
    </source>
</evidence>
<evidence type="ECO:0000313" key="8">
    <source>
        <dbReference type="Proteomes" id="UP000649753"/>
    </source>
</evidence>
<dbReference type="InterPro" id="IPR051323">
    <property type="entry name" value="AtsK-like"/>
</dbReference>
<organism evidence="7 8">
    <name type="scientific">Plantactinospora soyae</name>
    <dbReference type="NCBI Taxonomy" id="1544732"/>
    <lineage>
        <taxon>Bacteria</taxon>
        <taxon>Bacillati</taxon>
        <taxon>Actinomycetota</taxon>
        <taxon>Actinomycetes</taxon>
        <taxon>Micromonosporales</taxon>
        <taxon>Micromonosporaceae</taxon>
        <taxon>Plantactinospora</taxon>
    </lineage>
</organism>
<dbReference type="Pfam" id="PF02668">
    <property type="entry name" value="TauD"/>
    <property type="match status" value="1"/>
</dbReference>
<dbReference type="PANTHER" id="PTHR30468:SF1">
    <property type="entry name" value="ALPHA-KETOGLUTARATE-DEPENDENT SULFONATE DIOXYGENASE"/>
    <property type="match status" value="1"/>
</dbReference>
<accession>A0A927MBP5</accession>
<protein>
    <submittedName>
        <fullName evidence="7">Taurine dioxygenase</fullName>
        <ecNumber evidence="7">1.14.11.17</ecNumber>
    </submittedName>
</protein>
<keyword evidence="5" id="KW-0408">Iron</keyword>
<keyword evidence="4 7" id="KW-0560">Oxidoreductase</keyword>
<name>A0A927MBP5_9ACTN</name>
<dbReference type="EC" id="1.14.11.17" evidence="7"/>
<reference evidence="7" key="1">
    <citation type="submission" date="2020-10" db="EMBL/GenBank/DDBJ databases">
        <title>Sequencing the genomes of 1000 actinobacteria strains.</title>
        <authorList>
            <person name="Klenk H.-P."/>
        </authorList>
    </citation>
    <scope>NUCLEOTIDE SEQUENCE</scope>
    <source>
        <strain evidence="7">DSM 46832</strain>
    </source>
</reference>
<keyword evidence="3 7" id="KW-0223">Dioxygenase</keyword>
<proteinExistence type="inferred from homology"/>
<dbReference type="GO" id="GO:0000908">
    <property type="term" value="F:taurine dioxygenase activity"/>
    <property type="evidence" value="ECO:0007669"/>
    <property type="project" value="UniProtKB-EC"/>
</dbReference>
<evidence type="ECO:0000256" key="2">
    <source>
        <dbReference type="ARBA" id="ARBA00022723"/>
    </source>
</evidence>
<dbReference type="InterPro" id="IPR003819">
    <property type="entry name" value="TauD/TfdA-like"/>
</dbReference>
<dbReference type="EMBL" id="JADBEB010000001">
    <property type="protein sequence ID" value="MBE1490655.1"/>
    <property type="molecule type" value="Genomic_DNA"/>
</dbReference>
<evidence type="ECO:0000256" key="4">
    <source>
        <dbReference type="ARBA" id="ARBA00023002"/>
    </source>
</evidence>
<evidence type="ECO:0000313" key="7">
    <source>
        <dbReference type="EMBL" id="MBE1490655.1"/>
    </source>
</evidence>
<dbReference type="RefSeq" id="WP_192769898.1">
    <property type="nucleotide sequence ID" value="NZ_JADBEB010000001.1"/>
</dbReference>
<dbReference type="GO" id="GO:0005737">
    <property type="term" value="C:cytoplasm"/>
    <property type="evidence" value="ECO:0007669"/>
    <property type="project" value="TreeGrafter"/>
</dbReference>
<keyword evidence="8" id="KW-1185">Reference proteome</keyword>
<dbReference type="InterPro" id="IPR042098">
    <property type="entry name" value="TauD-like_sf"/>
</dbReference>
<gene>
    <name evidence="7" type="ORF">H4W31_006293</name>
</gene>
<keyword evidence="2" id="KW-0479">Metal-binding</keyword>
<dbReference type="GO" id="GO:0046872">
    <property type="term" value="F:metal ion binding"/>
    <property type="evidence" value="ECO:0007669"/>
    <property type="project" value="UniProtKB-KW"/>
</dbReference>
<comment type="caution">
    <text evidence="7">The sequence shown here is derived from an EMBL/GenBank/DDBJ whole genome shotgun (WGS) entry which is preliminary data.</text>
</comment>
<dbReference type="AlphaFoldDB" id="A0A927MBP5"/>
<evidence type="ECO:0000256" key="5">
    <source>
        <dbReference type="ARBA" id="ARBA00023004"/>
    </source>
</evidence>
<feature type="domain" description="TauD/TfdA-like" evidence="6">
    <location>
        <begin position="11"/>
        <end position="275"/>
    </location>
</feature>
<dbReference type="Proteomes" id="UP000649753">
    <property type="component" value="Unassembled WGS sequence"/>
</dbReference>
<dbReference type="PANTHER" id="PTHR30468">
    <property type="entry name" value="ALPHA-KETOGLUTARATE-DEPENDENT SULFONATE DIOXYGENASE"/>
    <property type="match status" value="1"/>
</dbReference>